<name>A0A915Z8S1_9GLOM</name>
<dbReference type="SUPFAM" id="SSF51197">
    <property type="entry name" value="Clavaminate synthase-like"/>
    <property type="match status" value="1"/>
</dbReference>
<dbReference type="Pfam" id="PF06839">
    <property type="entry name" value="Zn_ribbon_GRF"/>
    <property type="match status" value="1"/>
</dbReference>
<dbReference type="PROSITE" id="PS51999">
    <property type="entry name" value="ZF_GRF"/>
    <property type="match status" value="1"/>
</dbReference>
<evidence type="ECO:0000259" key="5">
    <source>
        <dbReference type="PROSITE" id="PS51471"/>
    </source>
</evidence>
<dbReference type="Proteomes" id="UP000684084">
    <property type="component" value="Unassembled WGS sequence"/>
</dbReference>
<feature type="domain" description="Fe2OG dioxygenase" evidence="5">
    <location>
        <begin position="254"/>
        <end position="371"/>
    </location>
</feature>
<dbReference type="AlphaFoldDB" id="A0A915Z8S1"/>
<evidence type="ECO:0000313" key="8">
    <source>
        <dbReference type="Proteomes" id="UP000684084"/>
    </source>
</evidence>
<dbReference type="EMBL" id="CAGKOT010000022">
    <property type="protein sequence ID" value="CAB5366345.1"/>
    <property type="molecule type" value="Genomic_DNA"/>
</dbReference>
<evidence type="ECO:0008006" key="9">
    <source>
        <dbReference type="Google" id="ProtNLM"/>
    </source>
</evidence>
<protein>
    <recommendedName>
        <fullName evidence="9">Fe2OG dioxygenase domain-containing protein</fullName>
    </recommendedName>
</protein>
<feature type="domain" description="GRF-type" evidence="6">
    <location>
        <begin position="382"/>
        <end position="424"/>
    </location>
</feature>
<reference evidence="7" key="1">
    <citation type="submission" date="2020-05" db="EMBL/GenBank/DDBJ databases">
        <authorList>
            <person name="Rincon C."/>
            <person name="Sanders R I."/>
            <person name="Robbins C."/>
            <person name="Chaturvedi A."/>
        </authorList>
    </citation>
    <scope>NUCLEOTIDE SEQUENCE</scope>
    <source>
        <strain evidence="7">CHB12</strain>
    </source>
</reference>
<dbReference type="PANTHER" id="PTHR31212">
    <property type="entry name" value="ALPHA-KETOGLUTARATE-DEPENDENT DIOXYGENASE ALKB HOMOLOG 3"/>
    <property type="match status" value="1"/>
</dbReference>
<proteinExistence type="predicted"/>
<gene>
    <name evidence="7" type="ORF">CHRIB12_LOCUS10806</name>
</gene>
<dbReference type="InterPro" id="IPR005123">
    <property type="entry name" value="Oxoglu/Fe-dep_dioxygenase_dom"/>
</dbReference>
<dbReference type="InterPro" id="IPR032854">
    <property type="entry name" value="ALKBH3"/>
</dbReference>
<keyword evidence="2 4" id="KW-0863">Zinc-finger</keyword>
<dbReference type="VEuPathDB" id="FungiDB:RhiirFUN_015864"/>
<accession>A0A915Z8S1</accession>
<keyword evidence="3" id="KW-0862">Zinc</keyword>
<dbReference type="PANTHER" id="PTHR31212:SF4">
    <property type="entry name" value="ALPHA-KETOGLUTARATE-DEPENDENT DIOXYGENASE ALKB HOMOLOG 3"/>
    <property type="match status" value="1"/>
</dbReference>
<evidence type="ECO:0000256" key="2">
    <source>
        <dbReference type="ARBA" id="ARBA00022771"/>
    </source>
</evidence>
<evidence type="ECO:0000259" key="6">
    <source>
        <dbReference type="PROSITE" id="PS51999"/>
    </source>
</evidence>
<dbReference type="OrthoDB" id="545910at2759"/>
<evidence type="ECO:0000256" key="3">
    <source>
        <dbReference type="ARBA" id="ARBA00022833"/>
    </source>
</evidence>
<dbReference type="InterPro" id="IPR037151">
    <property type="entry name" value="AlkB-like_sf"/>
</dbReference>
<evidence type="ECO:0000256" key="1">
    <source>
        <dbReference type="ARBA" id="ARBA00022723"/>
    </source>
</evidence>
<dbReference type="InterPro" id="IPR027450">
    <property type="entry name" value="AlkB-like"/>
</dbReference>
<dbReference type="Gene3D" id="2.60.120.590">
    <property type="entry name" value="Alpha-ketoglutarate-dependent dioxygenase AlkB-like"/>
    <property type="match status" value="1"/>
</dbReference>
<dbReference type="CDD" id="cd14279">
    <property type="entry name" value="CUE"/>
    <property type="match status" value="1"/>
</dbReference>
<comment type="caution">
    <text evidence="7">The sequence shown here is derived from an EMBL/GenBank/DDBJ whole genome shotgun (WGS) entry which is preliminary data.</text>
</comment>
<evidence type="ECO:0000313" key="7">
    <source>
        <dbReference type="EMBL" id="CAB5366345.1"/>
    </source>
</evidence>
<dbReference type="GO" id="GO:0008270">
    <property type="term" value="F:zinc ion binding"/>
    <property type="evidence" value="ECO:0007669"/>
    <property type="project" value="UniProtKB-KW"/>
</dbReference>
<dbReference type="Pfam" id="PF13532">
    <property type="entry name" value="2OG-FeII_Oxy_2"/>
    <property type="match status" value="1"/>
</dbReference>
<dbReference type="PROSITE" id="PS51471">
    <property type="entry name" value="FE2OG_OXY"/>
    <property type="match status" value="1"/>
</dbReference>
<dbReference type="InterPro" id="IPR010666">
    <property type="entry name" value="Znf_GRF"/>
</dbReference>
<dbReference type="GO" id="GO:0006307">
    <property type="term" value="P:DNA alkylation repair"/>
    <property type="evidence" value="ECO:0007669"/>
    <property type="project" value="InterPro"/>
</dbReference>
<sequence>MMSKLVVEMSGTFEESLQKLKQLFPDAKEQSLIVALKLSNVQIEKASNIYLEQKEGRINKNKSFLHLKQPKLDSFIKKKQAENENSEKIDSGSSKKRKFDELNEAAVNKQNNSSNKKLLNLQEVLKWPLKSLTVKKRTQTQTLYLYRQEDISARTPCMLIHNVLPKELANSLLRIMLKESETFTRNQGFLFGNLVTSPHTSQYYISNEMKTRSSNNARYFPPEMEQAKTIIMNIVNEQRKERKIYEYEVQGDWSPNIAAVNCYANSKEAVNWHSDRLTHLGPLPIIGSLSLGVTRQFRLRRFGNGESNSTNATQKTSPSTIYSIPLEHNSLIIMWPPCQELWKHEVCPQNSIDKHPIAGFKRINITFRQFRDEYGSEMTPICHHGELCMLKPVFNGRNVGRYFYSCNAGGPEGKCDFFEWLNIDKRKEEVEKLRMLETKDK</sequence>
<dbReference type="GO" id="GO:0051213">
    <property type="term" value="F:dioxygenase activity"/>
    <property type="evidence" value="ECO:0007669"/>
    <property type="project" value="InterPro"/>
</dbReference>
<evidence type="ECO:0000256" key="4">
    <source>
        <dbReference type="PROSITE-ProRule" id="PRU01343"/>
    </source>
</evidence>
<organism evidence="7 8">
    <name type="scientific">Rhizophagus irregularis</name>
    <dbReference type="NCBI Taxonomy" id="588596"/>
    <lineage>
        <taxon>Eukaryota</taxon>
        <taxon>Fungi</taxon>
        <taxon>Fungi incertae sedis</taxon>
        <taxon>Mucoromycota</taxon>
        <taxon>Glomeromycotina</taxon>
        <taxon>Glomeromycetes</taxon>
        <taxon>Glomerales</taxon>
        <taxon>Glomeraceae</taxon>
        <taxon>Rhizophagus</taxon>
    </lineage>
</organism>
<keyword evidence="1" id="KW-0479">Metal-binding</keyword>